<dbReference type="RefSeq" id="WP_344648453.1">
    <property type="nucleotide sequence ID" value="NZ_BAAAGX010000007.1"/>
</dbReference>
<dbReference type="InterPro" id="IPR036152">
    <property type="entry name" value="Asp/glu_Ase-like_sf"/>
</dbReference>
<evidence type="ECO:0000259" key="7">
    <source>
        <dbReference type="Pfam" id="PF00710"/>
    </source>
</evidence>
<dbReference type="SFLD" id="SFLDS00057">
    <property type="entry name" value="Glutaminase/Asparaginase"/>
    <property type="match status" value="1"/>
</dbReference>
<dbReference type="InterPro" id="IPR027474">
    <property type="entry name" value="L-asparaginase_N"/>
</dbReference>
<evidence type="ECO:0000256" key="2">
    <source>
        <dbReference type="ARBA" id="ARBA00012920"/>
    </source>
</evidence>
<dbReference type="PANTHER" id="PTHR11707:SF28">
    <property type="entry name" value="60 KDA LYSOPHOSPHOLIPASE"/>
    <property type="match status" value="1"/>
</dbReference>
<dbReference type="EC" id="3.5.1.1" evidence="2"/>
<keyword evidence="3" id="KW-0378">Hydrolase</keyword>
<dbReference type="PROSITE" id="PS00144">
    <property type="entry name" value="ASN_GLN_ASE_1"/>
    <property type="match status" value="1"/>
</dbReference>
<dbReference type="PROSITE" id="PS51732">
    <property type="entry name" value="ASN_GLN_ASE_3"/>
    <property type="match status" value="1"/>
</dbReference>
<gene>
    <name evidence="9" type="ORF">GCM10009539_19870</name>
</gene>
<reference evidence="9 10" key="1">
    <citation type="journal article" date="2019" name="Int. J. Syst. Evol. Microbiol.">
        <title>The Global Catalogue of Microorganisms (GCM) 10K type strain sequencing project: providing services to taxonomists for standard genome sequencing and annotation.</title>
        <authorList>
            <consortium name="The Broad Institute Genomics Platform"/>
            <consortium name="The Broad Institute Genome Sequencing Center for Infectious Disease"/>
            <person name="Wu L."/>
            <person name="Ma J."/>
        </authorList>
    </citation>
    <scope>NUCLEOTIDE SEQUENCE [LARGE SCALE GENOMIC DNA]</scope>
    <source>
        <strain evidence="9 10">JCM 10425</strain>
    </source>
</reference>
<comment type="catalytic activity">
    <reaction evidence="4">
        <text>L-asparagine + H2O = L-aspartate + NH4(+)</text>
        <dbReference type="Rhea" id="RHEA:21016"/>
        <dbReference type="ChEBI" id="CHEBI:15377"/>
        <dbReference type="ChEBI" id="CHEBI:28938"/>
        <dbReference type="ChEBI" id="CHEBI:29991"/>
        <dbReference type="ChEBI" id="CHEBI:58048"/>
        <dbReference type="EC" id="3.5.1.1"/>
    </reaction>
</comment>
<dbReference type="InterPro" id="IPR004550">
    <property type="entry name" value="AsnASE_II"/>
</dbReference>
<dbReference type="Pfam" id="PF17763">
    <property type="entry name" value="Asparaginase_C"/>
    <property type="match status" value="1"/>
</dbReference>
<evidence type="ECO:0000256" key="4">
    <source>
        <dbReference type="ARBA" id="ARBA00049366"/>
    </source>
</evidence>
<evidence type="ECO:0000256" key="6">
    <source>
        <dbReference type="PROSITE-ProRule" id="PRU10100"/>
    </source>
</evidence>
<dbReference type="InterPro" id="IPR006034">
    <property type="entry name" value="Asparaginase/glutaminase-like"/>
</dbReference>
<dbReference type="Gene3D" id="3.40.50.40">
    <property type="match status" value="1"/>
</dbReference>
<dbReference type="CDD" id="cd08964">
    <property type="entry name" value="L-asparaginase_II"/>
    <property type="match status" value="1"/>
</dbReference>
<comment type="similarity">
    <text evidence="1">Belongs to the asparaginase 1 family.</text>
</comment>
<feature type="domain" description="Asparaginase/glutaminase C-terminal" evidence="8">
    <location>
        <begin position="212"/>
        <end position="323"/>
    </location>
</feature>
<dbReference type="Proteomes" id="UP001500967">
    <property type="component" value="Unassembled WGS sequence"/>
</dbReference>
<dbReference type="PROSITE" id="PS00917">
    <property type="entry name" value="ASN_GLN_ASE_2"/>
    <property type="match status" value="1"/>
</dbReference>
<dbReference type="Gene3D" id="3.40.50.1170">
    <property type="entry name" value="L-asparaginase, N-terminal domain"/>
    <property type="match status" value="1"/>
</dbReference>
<dbReference type="InterPro" id="IPR027475">
    <property type="entry name" value="Asparaginase/glutaminase_AS2"/>
</dbReference>
<feature type="domain" description="L-asparaginase N-terminal" evidence="7">
    <location>
        <begin position="5"/>
        <end position="186"/>
    </location>
</feature>
<dbReference type="InterPro" id="IPR040919">
    <property type="entry name" value="Asparaginase_C"/>
</dbReference>
<comment type="caution">
    <text evidence="9">The sequence shown here is derived from an EMBL/GenBank/DDBJ whole genome shotgun (WGS) entry which is preliminary data.</text>
</comment>
<name>A0ABN0U044_9ACTN</name>
<dbReference type="SUPFAM" id="SSF53774">
    <property type="entry name" value="Glutaminase/Asparaginase"/>
    <property type="match status" value="1"/>
</dbReference>
<evidence type="ECO:0000313" key="10">
    <source>
        <dbReference type="Proteomes" id="UP001500967"/>
    </source>
</evidence>
<feature type="active site" evidence="6">
    <location>
        <position position="91"/>
    </location>
</feature>
<evidence type="ECO:0000256" key="1">
    <source>
        <dbReference type="ARBA" id="ARBA00010518"/>
    </source>
</evidence>
<protein>
    <recommendedName>
        <fullName evidence="2">asparaginase</fullName>
        <ecNumber evidence="2">3.5.1.1</ecNumber>
    </recommendedName>
</protein>
<organism evidence="9 10">
    <name type="scientific">Cryptosporangium japonicum</name>
    <dbReference type="NCBI Taxonomy" id="80872"/>
    <lineage>
        <taxon>Bacteria</taxon>
        <taxon>Bacillati</taxon>
        <taxon>Actinomycetota</taxon>
        <taxon>Actinomycetes</taxon>
        <taxon>Cryptosporangiales</taxon>
        <taxon>Cryptosporangiaceae</taxon>
        <taxon>Cryptosporangium</taxon>
    </lineage>
</organism>
<dbReference type="PIRSF" id="PIRSF500176">
    <property type="entry name" value="L_ASNase"/>
    <property type="match status" value="1"/>
</dbReference>
<dbReference type="PANTHER" id="PTHR11707">
    <property type="entry name" value="L-ASPARAGINASE"/>
    <property type="match status" value="1"/>
</dbReference>
<dbReference type="SMART" id="SM00870">
    <property type="entry name" value="Asparaginase"/>
    <property type="match status" value="1"/>
</dbReference>
<dbReference type="InterPro" id="IPR027473">
    <property type="entry name" value="L-asparaginase_C"/>
</dbReference>
<sequence length="342" mass="34424">MCSARVAVLSTGGTIASVRSAGVAGVRASVPVARLLGALGPLPGVEIGPVEELSRVNSWNVDLDLMERVAAAVRRLAADPGVDGIVVTHGTDTLEETAFYVDVTTDAAAPVVFTAAMRSADDPDADGPGNLAAALRAAAAPELRGLGALVCLRGEVHAARAVRKWHTARPDAFGGPAGPLATIAADGTVRRTDDRPLPRWSDRPARAEPDTVPIVQAYTGMSPAVVRAVAAATGARGLVVEGFGLGHVPAAAAGAIRDLVADGVVVVVATRVPSGGTRVVYGGPGGGTDLASIGVLEAGDLSAAQARLLLHNCLAGRDAAAATRAFRAAVKALGRDPSQHGE</sequence>
<dbReference type="InterPro" id="IPR020827">
    <property type="entry name" value="Asparaginase/glutaminase_AS1"/>
</dbReference>
<evidence type="ECO:0000313" key="9">
    <source>
        <dbReference type="EMBL" id="GAA0234570.1"/>
    </source>
</evidence>
<proteinExistence type="inferred from homology"/>
<keyword evidence="10" id="KW-1185">Reference proteome</keyword>
<feature type="active site" evidence="5">
    <location>
        <position position="14"/>
    </location>
</feature>
<evidence type="ECO:0000259" key="8">
    <source>
        <dbReference type="Pfam" id="PF17763"/>
    </source>
</evidence>
<evidence type="ECO:0000256" key="5">
    <source>
        <dbReference type="PROSITE-ProRule" id="PRU10099"/>
    </source>
</evidence>
<dbReference type="EMBL" id="BAAAGX010000007">
    <property type="protein sequence ID" value="GAA0234570.1"/>
    <property type="molecule type" value="Genomic_DNA"/>
</dbReference>
<evidence type="ECO:0000256" key="3">
    <source>
        <dbReference type="ARBA" id="ARBA00022801"/>
    </source>
</evidence>
<dbReference type="PRINTS" id="PR00139">
    <property type="entry name" value="ASNGLNASE"/>
</dbReference>
<dbReference type="InterPro" id="IPR037152">
    <property type="entry name" value="L-asparaginase_N_sf"/>
</dbReference>
<accession>A0ABN0U044</accession>
<dbReference type="Pfam" id="PF00710">
    <property type="entry name" value="Asparaginase"/>
    <property type="match status" value="1"/>
</dbReference>
<dbReference type="PIRSF" id="PIRSF001220">
    <property type="entry name" value="L-ASNase_gatD"/>
    <property type="match status" value="1"/>
</dbReference>